<keyword evidence="1" id="KW-0175">Coiled coil</keyword>
<organism evidence="4 5">
    <name type="scientific">Candidatus Magnetoglobus multicellularis str. Araruama</name>
    <dbReference type="NCBI Taxonomy" id="890399"/>
    <lineage>
        <taxon>Bacteria</taxon>
        <taxon>Pseudomonadati</taxon>
        <taxon>Thermodesulfobacteriota</taxon>
        <taxon>Desulfobacteria</taxon>
        <taxon>Desulfobacterales</taxon>
        <taxon>Desulfobacteraceae</taxon>
        <taxon>Candidatus Magnetoglobus</taxon>
    </lineage>
</organism>
<evidence type="ECO:0000259" key="3">
    <source>
        <dbReference type="Pfam" id="PF20275"/>
    </source>
</evidence>
<evidence type="ECO:0000259" key="2">
    <source>
        <dbReference type="Pfam" id="PF10088"/>
    </source>
</evidence>
<dbReference type="Pfam" id="PF10088">
    <property type="entry name" value="DUF2326"/>
    <property type="match status" value="1"/>
</dbReference>
<feature type="coiled-coil region" evidence="1">
    <location>
        <begin position="210"/>
        <end position="260"/>
    </location>
</feature>
<dbReference type="InterPro" id="IPR046919">
    <property type="entry name" value="ABC-3C_CTD10"/>
</dbReference>
<comment type="caution">
    <text evidence="4">The sequence shown here is derived from an EMBL/GenBank/DDBJ whole genome shotgun (WGS) entry which is preliminary data.</text>
</comment>
<dbReference type="InterPro" id="IPR018760">
    <property type="entry name" value="DUF2326"/>
</dbReference>
<feature type="coiled-coil region" evidence="1">
    <location>
        <begin position="327"/>
        <end position="408"/>
    </location>
</feature>
<dbReference type="AlphaFoldDB" id="A0A1V1P544"/>
<dbReference type="Gene3D" id="3.40.50.300">
    <property type="entry name" value="P-loop containing nucleotide triphosphate hydrolases"/>
    <property type="match status" value="1"/>
</dbReference>
<dbReference type="InterPro" id="IPR027417">
    <property type="entry name" value="P-loop_NTPase"/>
</dbReference>
<name>A0A1V1P544_9BACT</name>
<evidence type="ECO:0000313" key="4">
    <source>
        <dbReference type="EMBL" id="ETR69865.1"/>
    </source>
</evidence>
<reference evidence="5" key="1">
    <citation type="submission" date="2012-11" db="EMBL/GenBank/DDBJ databases">
        <authorList>
            <person name="Lucero-Rivera Y.E."/>
            <person name="Tovar-Ramirez D."/>
        </authorList>
    </citation>
    <scope>NUCLEOTIDE SEQUENCE [LARGE SCALE GENOMIC DNA]</scope>
    <source>
        <strain evidence="5">Araruama</strain>
    </source>
</reference>
<proteinExistence type="predicted"/>
<sequence>MIKSIYSSLSTFKSLTFKSGLNVLISEKSHGATSRQTRNRAGKTSLIEIVHFLTGSKIDKKSLFKAEKLNNVLFGMNFDLGGKIITIERQNSPRAGYILNNQKLSSIDWKNILAQQMFNLNDIVHEIGKPTFRSLFAYFVRRALSGGFFQPEKQAIKQGTGDYQMALMYLMGLDWEISRDWQEIRDQEKNIVELKKASKSGTLGNIIGNAAELRTQLAVAKNRLTKLEKEIASFQIHPQYRNLELEADKLTSKIGVLSNENTMDHAVIRDLEAALESENPPKLTDLKSVYQEAGIVLPDLVNKQYDDVRKFHESIVRNRKDYLNSELEAAKSRIETRNIQKQKLDKRRSEIMGTLKSHGALDQYTRLQSEVGRLKSEVESLQKRFEAAEQLEATKSELTIKRNHLLQRLRRDFSEQGRKLSDAILAYEQISEKLYEDAGSMLVEKTKNGPNFRFEIQGSRSEGIKNMQIFCFDMMLMRLCANQCIGPGFLIHDSHLFDGVDGRQIIRALRIGAETANELGFQYIVTMNEDDAFKEVEEGFNLNDYVLDIRLTDATEDGGLFGFRFD</sequence>
<accession>A0A1V1P544</accession>
<protein>
    <submittedName>
        <fullName evidence="4">Uncharacterized protein</fullName>
    </submittedName>
</protein>
<feature type="domain" description="DUF2326" evidence="2">
    <location>
        <begin position="430"/>
        <end position="565"/>
    </location>
</feature>
<dbReference type="Proteomes" id="UP000189670">
    <property type="component" value="Unassembled WGS sequence"/>
</dbReference>
<evidence type="ECO:0000313" key="5">
    <source>
        <dbReference type="Proteomes" id="UP000189670"/>
    </source>
</evidence>
<dbReference type="Pfam" id="PF20275">
    <property type="entry name" value="CTD10"/>
    <property type="match status" value="1"/>
</dbReference>
<evidence type="ECO:0000256" key="1">
    <source>
        <dbReference type="SAM" id="Coils"/>
    </source>
</evidence>
<dbReference type="EMBL" id="ATBP01000540">
    <property type="protein sequence ID" value="ETR69865.1"/>
    <property type="molecule type" value="Genomic_DNA"/>
</dbReference>
<gene>
    <name evidence="4" type="ORF">OMM_03642</name>
</gene>
<feature type="domain" description="ABC-three component systems C-terminal" evidence="3">
    <location>
        <begin position="268"/>
        <end position="392"/>
    </location>
</feature>